<dbReference type="GO" id="GO:0005634">
    <property type="term" value="C:nucleus"/>
    <property type="evidence" value="ECO:0007669"/>
    <property type="project" value="UniProtKB-SubCell"/>
</dbReference>
<dbReference type="RefSeq" id="XP_013331741.1">
    <property type="nucleotide sequence ID" value="XM_013476287.1"/>
</dbReference>
<evidence type="ECO:0000256" key="4">
    <source>
        <dbReference type="ARBA" id="ARBA00023242"/>
    </source>
</evidence>
<dbReference type="Proteomes" id="UP000053958">
    <property type="component" value="Unassembled WGS sequence"/>
</dbReference>
<evidence type="ECO:0000313" key="9">
    <source>
        <dbReference type="Proteomes" id="UP000053958"/>
    </source>
</evidence>
<evidence type="ECO:0000256" key="2">
    <source>
        <dbReference type="ARBA" id="ARBA00005981"/>
    </source>
</evidence>
<dbReference type="GO" id="GO:0007131">
    <property type="term" value="P:reciprocal meiotic recombination"/>
    <property type="evidence" value="ECO:0007669"/>
    <property type="project" value="InterPro"/>
</dbReference>
<sequence>MPPNNKSLSPAAKQQLILDHIRSTRTCHTLKDLEKMLPSVASINGMQVKDYVQALVDDNKVRMEKIGSVNWYWSFPSEERREREQVKERLTKELGRVQKTIEELEMELQERIAATKGADGGDNDDDENVAAAEAEAAQREILMQRRDTLLAEVRRIRADEDALLAGGAAGVERKKEEIKAWKQEASMWTDNIYILEQYLTKLAGGDRDLVEAVKRECYGDEYEEGEGLRELDI</sequence>
<accession>A0A0F4Z3P3</accession>
<dbReference type="GeneID" id="25312888"/>
<dbReference type="OrthoDB" id="9978204at2759"/>
<evidence type="ECO:0000256" key="1">
    <source>
        <dbReference type="ARBA" id="ARBA00004123"/>
    </source>
</evidence>
<dbReference type="AlphaFoldDB" id="A0A0F4Z3P3"/>
<proteinExistence type="inferred from homology"/>
<evidence type="ECO:0000313" key="8">
    <source>
        <dbReference type="EMBL" id="KKA25129.1"/>
    </source>
</evidence>
<keyword evidence="3 6" id="KW-0175">Coiled coil</keyword>
<evidence type="ECO:0000256" key="3">
    <source>
        <dbReference type="ARBA" id="ARBA00023054"/>
    </source>
</evidence>
<feature type="domain" description="Mnd1 HTH" evidence="7">
    <location>
        <begin position="17"/>
        <end position="76"/>
    </location>
</feature>
<feature type="coiled-coil region" evidence="6">
    <location>
        <begin position="87"/>
        <end position="114"/>
    </location>
</feature>
<reference evidence="8 9" key="1">
    <citation type="submission" date="2015-04" db="EMBL/GenBank/DDBJ databases">
        <authorList>
            <person name="Heijne W.H."/>
            <person name="Fedorova N.D."/>
            <person name="Nierman W.C."/>
            <person name="Vollebregt A.W."/>
            <person name="Zhao Z."/>
            <person name="Wu L."/>
            <person name="Kumar M."/>
            <person name="Stam H."/>
            <person name="van den Berg M.A."/>
            <person name="Pel H.J."/>
        </authorList>
    </citation>
    <scope>NUCLEOTIDE SEQUENCE [LARGE SCALE GENOMIC DNA]</scope>
    <source>
        <strain evidence="8 9">CBS 393.64</strain>
    </source>
</reference>
<dbReference type="InterPro" id="IPR040453">
    <property type="entry name" value="Mnd1_HTH"/>
</dbReference>
<comment type="function">
    <text evidence="5">Required for proper homologous chromosome pairing and efficient cross-over and intragenic recombination during meiosis.</text>
</comment>
<name>A0A0F4Z3P3_RASE3</name>
<organism evidence="8 9">
    <name type="scientific">Rasamsonia emersonii (strain ATCC 16479 / CBS 393.64 / IMI 116815)</name>
    <dbReference type="NCBI Taxonomy" id="1408163"/>
    <lineage>
        <taxon>Eukaryota</taxon>
        <taxon>Fungi</taxon>
        <taxon>Dikarya</taxon>
        <taxon>Ascomycota</taxon>
        <taxon>Pezizomycotina</taxon>
        <taxon>Eurotiomycetes</taxon>
        <taxon>Eurotiomycetidae</taxon>
        <taxon>Eurotiales</taxon>
        <taxon>Trichocomaceae</taxon>
        <taxon>Rasamsonia</taxon>
    </lineage>
</organism>
<dbReference type="PIRSF" id="PIRSF026991">
    <property type="entry name" value="Mnd1"/>
    <property type="match status" value="1"/>
</dbReference>
<dbReference type="EMBL" id="LASV01000035">
    <property type="protein sequence ID" value="KKA25129.1"/>
    <property type="molecule type" value="Genomic_DNA"/>
</dbReference>
<evidence type="ECO:0000256" key="6">
    <source>
        <dbReference type="SAM" id="Coils"/>
    </source>
</evidence>
<keyword evidence="9" id="KW-1185">Reference proteome</keyword>
<comment type="similarity">
    <text evidence="2 5">Belongs to the MND1 family.</text>
</comment>
<comment type="caution">
    <text evidence="8">The sequence shown here is derived from an EMBL/GenBank/DDBJ whole genome shotgun (WGS) entry which is preliminary data.</text>
</comment>
<dbReference type="InterPro" id="IPR005647">
    <property type="entry name" value="Mnd1"/>
</dbReference>
<comment type="subcellular location">
    <subcellularLocation>
        <location evidence="1 5">Nucleus</location>
    </subcellularLocation>
</comment>
<evidence type="ECO:0000259" key="7">
    <source>
        <dbReference type="Pfam" id="PF03962"/>
    </source>
</evidence>
<evidence type="ECO:0000256" key="5">
    <source>
        <dbReference type="PIRNR" id="PIRNR026991"/>
    </source>
</evidence>
<dbReference type="GO" id="GO:0003690">
    <property type="term" value="F:double-stranded DNA binding"/>
    <property type="evidence" value="ECO:0007669"/>
    <property type="project" value="InterPro"/>
</dbReference>
<dbReference type="STRING" id="1408163.A0A0F4Z3P3"/>
<gene>
    <name evidence="8" type="ORF">T310_0834</name>
</gene>
<protein>
    <recommendedName>
        <fullName evidence="5">Meiotic nuclear division protein 1</fullName>
    </recommendedName>
</protein>
<dbReference type="Pfam" id="PF03962">
    <property type="entry name" value="Mnd1"/>
    <property type="match status" value="1"/>
</dbReference>
<keyword evidence="4 5" id="KW-0539">Nucleus</keyword>